<sequence length="296" mass="32918">MGIRPKILEEKVEVKNMSKKTIITVATTGAWPKKKDNPNVPMTPAEIAEDVYACWKAGAAVAHLHMRDDEGNGTMDVNKFRQTVELLRKNHPDCDIVLNMTTSGDLNATDETRQLHLEELRPEMGSYDCGSMNWLNSSLFINHPKFLEELGTHMQEWGVKPEIEAFDPGMIANAAYYLKKGILKAPLHFQFCMGCANGIPGSMKNLVFMKETMESLCPGSTWSCFGVGHSAMEMLYGAVAMGGHIRVGMEDNVMYAKGQLAESNVQFVERAARVIREYGNEVATPDEAREILGLKK</sequence>
<evidence type="ECO:0000256" key="3">
    <source>
        <dbReference type="ARBA" id="ARBA00022723"/>
    </source>
</evidence>
<dbReference type="PANTHER" id="PTHR37418">
    <property type="entry name" value="3-KETO-5-AMINOHEXANOATE CLEAVAGE ENZYME-RELATED"/>
    <property type="match status" value="1"/>
</dbReference>
<keyword evidence="4" id="KW-0862">Zinc</keyword>
<dbReference type="Gene3D" id="3.20.20.70">
    <property type="entry name" value="Aldolase class I"/>
    <property type="match status" value="1"/>
</dbReference>
<proteinExistence type="predicted"/>
<keyword evidence="2" id="KW-0808">Transferase</keyword>
<dbReference type="Pfam" id="PF05853">
    <property type="entry name" value="BKACE"/>
    <property type="match status" value="1"/>
</dbReference>
<dbReference type="GO" id="GO:0046872">
    <property type="term" value="F:metal ion binding"/>
    <property type="evidence" value="ECO:0007669"/>
    <property type="project" value="UniProtKB-KW"/>
</dbReference>
<gene>
    <name evidence="5" type="ORF">IB211_03205</name>
</gene>
<evidence type="ECO:0000313" key="6">
    <source>
        <dbReference type="Proteomes" id="UP000064844"/>
    </source>
</evidence>
<evidence type="ECO:0000256" key="1">
    <source>
        <dbReference type="ARBA" id="ARBA00001947"/>
    </source>
</evidence>
<dbReference type="PATRIC" id="fig|1297617.4.peg.3294"/>
<name>A0A0S2W8D4_9FIRM</name>
<reference evidence="5 6" key="1">
    <citation type="journal article" date="2015" name="Nat. Commun.">
        <title>Production of butyrate from lysine and the Amadori product fructoselysine by a human gut commensal.</title>
        <authorList>
            <person name="Bui T.P."/>
            <person name="Ritari J."/>
            <person name="Boeren S."/>
            <person name="de Waard P."/>
            <person name="Plugge C.M."/>
            <person name="de Vos W.M."/>
        </authorList>
    </citation>
    <scope>NUCLEOTIDE SEQUENCE [LARGE SCALE GENOMIC DNA]</scope>
    <source>
        <strain evidence="5 6">AF211</strain>
    </source>
</reference>
<dbReference type="InterPro" id="IPR008567">
    <property type="entry name" value="BKACE"/>
</dbReference>
<dbReference type="STRING" id="1297617.IB211_03205"/>
<evidence type="ECO:0000313" key="5">
    <source>
        <dbReference type="EMBL" id="ALP95596.1"/>
    </source>
</evidence>
<dbReference type="eggNOG" id="COG3246">
    <property type="taxonomic scope" value="Bacteria"/>
</dbReference>
<evidence type="ECO:0000256" key="4">
    <source>
        <dbReference type="ARBA" id="ARBA00022833"/>
    </source>
</evidence>
<dbReference type="EMBL" id="CP011307">
    <property type="protein sequence ID" value="ALP95596.1"/>
    <property type="molecule type" value="Genomic_DNA"/>
</dbReference>
<evidence type="ECO:0000256" key="2">
    <source>
        <dbReference type="ARBA" id="ARBA00022679"/>
    </source>
</evidence>
<protein>
    <submittedName>
        <fullName evidence="5">3-keto-5-aminohexanoate cleavage enzyme</fullName>
    </submittedName>
</protein>
<reference evidence="6" key="2">
    <citation type="submission" date="2015-04" db="EMBL/GenBank/DDBJ databases">
        <title>A butyrogenic pathway from the amino acid lysine in a human gut commensal.</title>
        <authorList>
            <person name="de Vos W.M."/>
            <person name="Bui N.T.P."/>
            <person name="Plugge C.M."/>
            <person name="Ritari J."/>
        </authorList>
    </citation>
    <scope>NUCLEOTIDE SEQUENCE [LARGE SCALE GENOMIC DNA]</scope>
    <source>
        <strain evidence="6">AF211</strain>
    </source>
</reference>
<dbReference type="InterPro" id="IPR013785">
    <property type="entry name" value="Aldolase_TIM"/>
</dbReference>
<dbReference type="GO" id="GO:0043720">
    <property type="term" value="F:3-keto-5-aminohexanoate cleavage activity"/>
    <property type="evidence" value="ECO:0007669"/>
    <property type="project" value="InterPro"/>
</dbReference>
<dbReference type="KEGG" id="ibu:IB211_03205"/>
<comment type="cofactor">
    <cofactor evidence="1">
        <name>Zn(2+)</name>
        <dbReference type="ChEBI" id="CHEBI:29105"/>
    </cofactor>
</comment>
<dbReference type="Proteomes" id="UP000064844">
    <property type="component" value="Chromosome"/>
</dbReference>
<keyword evidence="3" id="KW-0479">Metal-binding</keyword>
<accession>A0A0S2W8D4</accession>
<dbReference type="PANTHER" id="PTHR37418:SF2">
    <property type="entry name" value="3-KETO-5-AMINOHEXANOATE CLEAVAGE ENZYME"/>
    <property type="match status" value="1"/>
</dbReference>
<keyword evidence="6" id="KW-1185">Reference proteome</keyword>
<organism evidence="5 6">
    <name type="scientific">Intestinimonas butyriciproducens</name>
    <dbReference type="NCBI Taxonomy" id="1297617"/>
    <lineage>
        <taxon>Bacteria</taxon>
        <taxon>Bacillati</taxon>
        <taxon>Bacillota</taxon>
        <taxon>Clostridia</taxon>
        <taxon>Eubacteriales</taxon>
        <taxon>Intestinimonas</taxon>
    </lineage>
</organism>
<dbReference type="AlphaFoldDB" id="A0A0S2W8D4"/>